<dbReference type="EMBL" id="WHYS01000004">
    <property type="protein sequence ID" value="MQL56474.1"/>
    <property type="molecule type" value="Genomic_DNA"/>
</dbReference>
<reference evidence="2 5" key="1">
    <citation type="submission" date="2019-10" db="EMBL/GenBank/DDBJ databases">
        <title>Comparative genomics of sulfur disproportionating microorganisms.</title>
        <authorList>
            <person name="Ward L.M."/>
            <person name="Bertran E."/>
            <person name="Johnston D."/>
        </authorList>
    </citation>
    <scope>NUCLEOTIDE SEQUENCE [LARGE SCALE GENOMIC DNA]</scope>
    <source>
        <strain evidence="2 5">DSM 3772</strain>
    </source>
</reference>
<organism evidence="3 4">
    <name type="scientific">Acidianus ambivalens</name>
    <name type="common">Desulfurolobus ambivalens</name>
    <dbReference type="NCBI Taxonomy" id="2283"/>
    <lineage>
        <taxon>Archaea</taxon>
        <taxon>Thermoproteota</taxon>
        <taxon>Thermoprotei</taxon>
        <taxon>Sulfolobales</taxon>
        <taxon>Sulfolobaceae</taxon>
        <taxon>Acidianus</taxon>
    </lineage>
</organism>
<dbReference type="KEGG" id="aamb:D1866_03060"/>
<dbReference type="EMBL" id="CP045482">
    <property type="protein sequence ID" value="QGR21107.1"/>
    <property type="molecule type" value="Genomic_DNA"/>
</dbReference>
<dbReference type="InterPro" id="IPR001296">
    <property type="entry name" value="Glyco_trans_1"/>
</dbReference>
<evidence type="ECO:0000313" key="2">
    <source>
        <dbReference type="EMBL" id="MQL56474.1"/>
    </source>
</evidence>
<feature type="domain" description="Glycosyl transferase family 1" evidence="1">
    <location>
        <begin position="201"/>
        <end position="352"/>
    </location>
</feature>
<accession>A0A650CUH4</accession>
<dbReference type="RefSeq" id="WP_152943321.1">
    <property type="nucleotide sequence ID" value="NZ_WHYS01000004.1"/>
</dbReference>
<dbReference type="Proteomes" id="UP000474054">
    <property type="component" value="Unassembled WGS sequence"/>
</dbReference>
<name>A0A650CUH4_ACIAM</name>
<dbReference type="GO" id="GO:0006487">
    <property type="term" value="P:protein N-linked glycosylation"/>
    <property type="evidence" value="ECO:0007669"/>
    <property type="project" value="TreeGrafter"/>
</dbReference>
<keyword evidence="3" id="KW-0808">Transferase</keyword>
<evidence type="ECO:0000259" key="1">
    <source>
        <dbReference type="Pfam" id="PF00534"/>
    </source>
</evidence>
<evidence type="ECO:0000313" key="5">
    <source>
        <dbReference type="Proteomes" id="UP000474054"/>
    </source>
</evidence>
<dbReference type="InterPro" id="IPR038013">
    <property type="entry name" value="ALG11"/>
</dbReference>
<dbReference type="Pfam" id="PF00534">
    <property type="entry name" value="Glycos_transf_1"/>
    <property type="match status" value="1"/>
</dbReference>
<dbReference type="Proteomes" id="UP000426328">
    <property type="component" value="Chromosome"/>
</dbReference>
<reference evidence="3 4" key="2">
    <citation type="submission" date="2019-10" db="EMBL/GenBank/DDBJ databases">
        <title>Genome Sequences from Six Type Strain Members of the Archaeal Family Sulfolobaceae: Acidianus ambivalens, Acidianus infernus, Metallosphaera prunae, Stygiolobus azoricus, Sulfolobus metallicus, and Sulfurisphaera ohwakuensis.</title>
        <authorList>
            <person name="Counts J.A."/>
            <person name="Kelly R.M."/>
        </authorList>
    </citation>
    <scope>NUCLEOTIDE SEQUENCE [LARGE SCALE GENOMIC DNA]</scope>
    <source>
        <strain evidence="3 4">LEI 10</strain>
    </source>
</reference>
<proteinExistence type="predicted"/>
<gene>
    <name evidence="3" type="ORF">D1866_03060</name>
    <name evidence="2" type="ORF">GFB69_12405</name>
</gene>
<evidence type="ECO:0000313" key="4">
    <source>
        <dbReference type="Proteomes" id="UP000426328"/>
    </source>
</evidence>
<dbReference type="GO" id="GO:0004377">
    <property type="term" value="F:GDP-Man:Man(3)GlcNAc(2)-PP-Dol alpha-1,2-mannosyltransferase activity"/>
    <property type="evidence" value="ECO:0007669"/>
    <property type="project" value="InterPro"/>
</dbReference>
<evidence type="ECO:0000313" key="3">
    <source>
        <dbReference type="EMBL" id="QGR21107.1"/>
    </source>
</evidence>
<keyword evidence="4" id="KW-1185">Reference proteome</keyword>
<dbReference type="PANTHER" id="PTHR45919">
    <property type="entry name" value="GDP-MAN:MAN(3)GLCNAC(2)-PP-DOL ALPHA-1,2-MANNOSYLTRANSFERASE"/>
    <property type="match status" value="1"/>
</dbReference>
<dbReference type="AlphaFoldDB" id="A0A650CUH4"/>
<dbReference type="Gene3D" id="3.40.50.2000">
    <property type="entry name" value="Glycogen Phosphorylase B"/>
    <property type="match status" value="1"/>
</dbReference>
<dbReference type="PANTHER" id="PTHR45919:SF1">
    <property type="entry name" value="GDP-MAN:MAN(3)GLCNAC(2)-PP-DOL ALPHA-1,2-MANNOSYLTRANSFERASE"/>
    <property type="match status" value="1"/>
</dbReference>
<protein>
    <submittedName>
        <fullName evidence="3">Glycosyltransferase</fullName>
    </submittedName>
</protein>
<dbReference type="SUPFAM" id="SSF53756">
    <property type="entry name" value="UDP-Glycosyltransferase/glycogen phosphorylase"/>
    <property type="match status" value="1"/>
</dbReference>
<sequence length="369" mass="42276">MIFEEIILRKGRSKMKIGIFEPFPLNFSMTGGGGVVLQNILAILKKRGYSVHLFSPFIDKVTSSLLSNLTDKIISLHFKKLNSDLAIFGITRLYSVLLYFLHNFFDYSYDYTICSTYDNLIGSFDFGYVHFPSRKYFKLNDIKNVRNVKDLVNFITSVKLGENTRMIAVNSSFTLRLLKEKINRSADVLYPPVKLIECDSIDEKDDIVVSLGRIVRDKNYDLVINIAKKFPRLKFIIIGRVQDSQYYNELLSKSPSNVIFLTNASEDDKRKILCKAKVILHAKVKEPFEISVVEGMSTGAVPVVHKSGGSWIDIIEEGKYGYGYLTEEEAVESLYQALNNESLRKEVKERAKLFNTINFEEKFLKITNL</sequence>
<dbReference type="GO" id="GO:0016020">
    <property type="term" value="C:membrane"/>
    <property type="evidence" value="ECO:0007669"/>
    <property type="project" value="TreeGrafter"/>
</dbReference>